<organism evidence="5">
    <name type="scientific">Oxyrrhis marina</name>
    <name type="common">Dinoflagellate</name>
    <dbReference type="NCBI Taxonomy" id="2969"/>
    <lineage>
        <taxon>Eukaryota</taxon>
        <taxon>Sar</taxon>
        <taxon>Alveolata</taxon>
        <taxon>Dinophyceae</taxon>
        <taxon>Oxyrrhinales</taxon>
        <taxon>Oxyrrhinaceae</taxon>
        <taxon>Oxyrrhis</taxon>
    </lineage>
</organism>
<dbReference type="Pfam" id="PF05648">
    <property type="entry name" value="PEX11"/>
    <property type="match status" value="1"/>
</dbReference>
<dbReference type="GO" id="GO:0016559">
    <property type="term" value="P:peroxisome fission"/>
    <property type="evidence" value="ECO:0007669"/>
    <property type="project" value="InterPro"/>
</dbReference>
<dbReference type="AlphaFoldDB" id="A0A6U9JP13"/>
<evidence type="ECO:0000313" key="5">
    <source>
        <dbReference type="EMBL" id="CAE0615799.1"/>
    </source>
</evidence>
<dbReference type="EMBL" id="HBIT01003686">
    <property type="protein sequence ID" value="CAE0615799.1"/>
    <property type="molecule type" value="Transcribed_RNA"/>
</dbReference>
<proteinExistence type="predicted"/>
<evidence type="ECO:0000256" key="3">
    <source>
        <dbReference type="ARBA" id="ARBA00023140"/>
    </source>
</evidence>
<keyword evidence="1" id="KW-0962">Peroxisome biogenesis</keyword>
<evidence type="ECO:0000256" key="4">
    <source>
        <dbReference type="ARBA" id="ARBA00046271"/>
    </source>
</evidence>
<dbReference type="EMBL" id="HBIT01003687">
    <property type="protein sequence ID" value="CAE0615800.1"/>
    <property type="molecule type" value="Transcribed_RNA"/>
</dbReference>
<comment type="subcellular location">
    <subcellularLocation>
        <location evidence="4">Peroxisome membrane</location>
    </subcellularLocation>
</comment>
<keyword evidence="3" id="KW-0576">Peroxisome</keyword>
<accession>A0A6U9JP13</accession>
<dbReference type="PANTHER" id="PTHR12652">
    <property type="entry name" value="PEROXISOMAL BIOGENESIS FACTOR 11"/>
    <property type="match status" value="1"/>
</dbReference>
<name>A0A6U9JP13_OXYMA</name>
<dbReference type="GO" id="GO:0005778">
    <property type="term" value="C:peroxisomal membrane"/>
    <property type="evidence" value="ECO:0007669"/>
    <property type="project" value="UniProtKB-SubCell"/>
</dbReference>
<evidence type="ECO:0000256" key="1">
    <source>
        <dbReference type="ARBA" id="ARBA00022593"/>
    </source>
</evidence>
<reference evidence="5" key="1">
    <citation type="submission" date="2021-01" db="EMBL/GenBank/DDBJ databases">
        <authorList>
            <person name="Corre E."/>
            <person name="Pelletier E."/>
            <person name="Niang G."/>
            <person name="Scheremetjew M."/>
            <person name="Finn R."/>
            <person name="Kale V."/>
            <person name="Holt S."/>
            <person name="Cochrane G."/>
            <person name="Meng A."/>
            <person name="Brown T."/>
            <person name="Cohen L."/>
        </authorList>
    </citation>
    <scope>NUCLEOTIDE SEQUENCE</scope>
    <source>
        <strain evidence="5">CCMP1795</strain>
    </source>
</reference>
<evidence type="ECO:0000256" key="2">
    <source>
        <dbReference type="ARBA" id="ARBA00023136"/>
    </source>
</evidence>
<keyword evidence="2" id="KW-0472">Membrane</keyword>
<dbReference type="InterPro" id="IPR008733">
    <property type="entry name" value="PEX11"/>
</dbReference>
<gene>
    <name evidence="5" type="ORF">OMAR00292_LOCUS1675</name>
    <name evidence="6" type="ORF">OMAR00292_LOCUS1676</name>
</gene>
<sequence>MSGRPALTVAVMAAWLAKSEGRDKLGRTVQYFARFLNGYFAEMVKKDASFKGAHEKAVALQGAFATARRTDRIGKELNSIPALVKALKTDDWPEVAHKVALTTFLMIDRYAWLCQSKLIKQDHKPIIKRALKFLTLSWTIMLLRHIRGYLKLSSSLTNDAASAQKAEAEITAKKWEIFKHILCVVQGVHISGMYEHHDMLAGVCGMYTSFDDAMKQYPKA</sequence>
<evidence type="ECO:0000313" key="6">
    <source>
        <dbReference type="EMBL" id="CAE0615800.1"/>
    </source>
</evidence>
<dbReference type="PANTHER" id="PTHR12652:SF50">
    <property type="entry name" value="PEROXIN 11"/>
    <property type="match status" value="1"/>
</dbReference>
<protein>
    <submittedName>
        <fullName evidence="5">Uncharacterized protein</fullName>
    </submittedName>
</protein>